<dbReference type="SUPFAM" id="SSF102405">
    <property type="entry name" value="MCP/YpsA-like"/>
    <property type="match status" value="1"/>
</dbReference>
<evidence type="ECO:0000256" key="18">
    <source>
        <dbReference type="SAM" id="MobiDB-lite"/>
    </source>
</evidence>
<keyword evidence="12" id="KW-0460">Magnesium</keyword>
<dbReference type="Pfam" id="PF00185">
    <property type="entry name" value="OTCace"/>
    <property type="match status" value="1"/>
</dbReference>
<dbReference type="InterPro" id="IPR000380">
    <property type="entry name" value="Topo_IA"/>
</dbReference>
<keyword evidence="9" id="KW-0479">Metal-binding</keyword>
<feature type="region of interest" description="Disordered" evidence="18">
    <location>
        <begin position="1741"/>
        <end position="1764"/>
    </location>
</feature>
<dbReference type="InterPro" id="IPR023406">
    <property type="entry name" value="Topo_IA_AS"/>
</dbReference>
<evidence type="ECO:0000256" key="17">
    <source>
        <dbReference type="ARBA" id="ARBA00023235"/>
    </source>
</evidence>
<keyword evidence="22" id="KW-1185">Reference proteome</keyword>
<evidence type="ECO:0000256" key="2">
    <source>
        <dbReference type="ARBA" id="ARBA00004496"/>
    </source>
</evidence>
<dbReference type="PRINTS" id="PR00417">
    <property type="entry name" value="PRTPISMRASEI"/>
</dbReference>
<dbReference type="InterPro" id="IPR025589">
    <property type="entry name" value="Toprim_C_rpt"/>
</dbReference>
<dbReference type="GO" id="GO:0005524">
    <property type="term" value="F:ATP binding"/>
    <property type="evidence" value="ECO:0007669"/>
    <property type="project" value="UniProtKB-KW"/>
</dbReference>
<evidence type="ECO:0000256" key="5">
    <source>
        <dbReference type="ARBA" id="ARBA00012891"/>
    </source>
</evidence>
<dbReference type="InterPro" id="IPR023405">
    <property type="entry name" value="Topo_IA_core_domain"/>
</dbReference>
<dbReference type="SMART" id="SM00436">
    <property type="entry name" value="TOP1Bc"/>
    <property type="match status" value="1"/>
</dbReference>
<dbReference type="Gene3D" id="2.70.20.10">
    <property type="entry name" value="Topoisomerase I, domain 3"/>
    <property type="match status" value="1"/>
</dbReference>
<evidence type="ECO:0000256" key="8">
    <source>
        <dbReference type="ARBA" id="ARBA00022679"/>
    </source>
</evidence>
<dbReference type="Pfam" id="PF02729">
    <property type="entry name" value="OTCace_N"/>
    <property type="match status" value="1"/>
</dbReference>
<protein>
    <recommendedName>
        <fullName evidence="5">DNA topoisomerase</fullName>
        <ecNumber evidence="5">5.6.2.1</ecNumber>
    </recommendedName>
</protein>
<dbReference type="InterPro" id="IPR008925">
    <property type="entry name" value="aa_tRNA-synth_I_cd-bd_sf"/>
</dbReference>
<keyword evidence="13" id="KW-0648">Protein biosynthesis</keyword>
<evidence type="ECO:0000256" key="6">
    <source>
        <dbReference type="ARBA" id="ARBA00022490"/>
    </source>
</evidence>
<dbReference type="InterPro" id="IPR057666">
    <property type="entry name" value="DrpA_SLOG"/>
</dbReference>
<dbReference type="Gene3D" id="3.40.50.1370">
    <property type="entry name" value="Aspartate/ornithine carbamoyltransferase"/>
    <property type="match status" value="2"/>
</dbReference>
<keyword evidence="16" id="KW-0030">Aminoacyl-tRNA synthetase</keyword>
<comment type="similarity">
    <text evidence="3">Belongs to the type IA topoisomerase family.</text>
</comment>
<gene>
    <name evidence="21" type="ORF">RF55_10003</name>
</gene>
<dbReference type="HAMAP" id="MF_00022">
    <property type="entry name" value="Glu_tRNA_synth_type1"/>
    <property type="match status" value="1"/>
</dbReference>
<dbReference type="InterPro" id="IPR005733">
    <property type="entry name" value="TopoI_bac-type"/>
</dbReference>
<evidence type="ECO:0000256" key="3">
    <source>
        <dbReference type="ARBA" id="ARBA00009446"/>
    </source>
</evidence>
<dbReference type="InterPro" id="IPR014729">
    <property type="entry name" value="Rossmann-like_a/b/a_fold"/>
</dbReference>
<evidence type="ECO:0000256" key="7">
    <source>
        <dbReference type="ARBA" id="ARBA00022598"/>
    </source>
</evidence>
<evidence type="ECO:0000256" key="14">
    <source>
        <dbReference type="ARBA" id="ARBA00023029"/>
    </source>
</evidence>
<dbReference type="SMART" id="SM00493">
    <property type="entry name" value="TOPRIM"/>
    <property type="match status" value="1"/>
</dbReference>
<evidence type="ECO:0000256" key="13">
    <source>
        <dbReference type="ARBA" id="ARBA00022917"/>
    </source>
</evidence>
<evidence type="ECO:0000256" key="15">
    <source>
        <dbReference type="ARBA" id="ARBA00023125"/>
    </source>
</evidence>
<evidence type="ECO:0000259" key="19">
    <source>
        <dbReference type="PROSITE" id="PS50880"/>
    </source>
</evidence>
<reference evidence="21 22" key="1">
    <citation type="submission" date="2015-04" db="EMBL/GenBank/DDBJ databases">
        <title>Lasius niger genome sequencing.</title>
        <authorList>
            <person name="Konorov E.A."/>
            <person name="Nikitin M.A."/>
            <person name="Kirill M.V."/>
            <person name="Chang P."/>
        </authorList>
    </citation>
    <scope>NUCLEOTIDE SEQUENCE [LARGE SCALE GENOMIC DNA]</scope>
    <source>
        <tissue evidence="21">Whole</tissue>
    </source>
</reference>
<dbReference type="PROSITE" id="PS00396">
    <property type="entry name" value="TOPO_IA_1"/>
    <property type="match status" value="1"/>
</dbReference>
<dbReference type="CDD" id="cd00186">
    <property type="entry name" value="TOP1Ac"/>
    <property type="match status" value="1"/>
</dbReference>
<comment type="subunit">
    <text evidence="4">Monomer.</text>
</comment>
<dbReference type="NCBIfam" id="TIGR01051">
    <property type="entry name" value="topA_bact"/>
    <property type="match status" value="1"/>
</dbReference>
<dbReference type="InterPro" id="IPR013825">
    <property type="entry name" value="Topo_IA_cen_sub2"/>
</dbReference>
<dbReference type="Gene3D" id="1.10.460.10">
    <property type="entry name" value="Topoisomerase I, domain 2"/>
    <property type="match status" value="1"/>
</dbReference>
<feature type="domain" description="Toprim" evidence="19">
    <location>
        <begin position="1060"/>
        <end position="1174"/>
    </location>
</feature>
<sequence length="1808" mass="199536">MVSSQNMTIRTRFAPSPTGLLHIGNARAALFNYLFSRHHGGEFFLRIEDTDRERSTQEAVDVIFRGLEWMGLDYDNKDDVRFQAQYQSRHTEVAQQLLAEGKAYRCYATQEELEKMREDARAAGKPPRYNGLWRDRDPSEAPEGQPFTVRLKAPKEGKQILNDLIQGTVEVANAEMDDLILLRSDGTPTYLLAVVVDDHDTDITHVMRGDDHLTNTFRQMLIYQAMGWKTPKFAHLPLIHGPDGGKLSKRHGAQSVIEFREQGILPEALCNYLLRLGWGHGDEEILTREEQIKLFDLDGVGKSPSRMDYAKLNHLNGVWLRRAEDARLAADVVEKLQNQKLIKNDNLAVFENRLKQLMPSLKERAADLNELAENAKFAIPGEIPSFNDKALKILSSTGIEIAQKTGDMLEKLEDFSPENIHSALKEFAEQEDLKLGKVAQPIRAAVTGTTASPGIDVTLAALGKEEVIGRIRATKKLEKTEGTRTRASFELAAKRLGATVLNLDISTSSTNKGETLLDTLHTLEAMDVSLFVVRHKESGTANFLAEHASSGIINAGDGNHAHPTQALLDALTLRRHFGDLEGRIVTICGDIAHSRVAGSDIEIFSLLGMEIHLTGPKELVPETLEDRPNVKIFHKMNEALKGADAVICLRVQRERMPAGLVADGDAYARLWGLDEERLGLLPEHAVVLHPGPANRGVEITSSVADGPRSLIQPIYPASGLEQKAKSLSLKQIVLKERFGSAENALRTLTADKKISPPSCAQIEDEAADVQKLGGATLLYGDKDYPESLAATPDAPPILHFKGNRALLKNRSLAIVGARNASSAGLTMANLLAKDLAKENITIVSGLASGIDGQAHRAALDVISNREPPTGSTIAALPGGLDVIYPREHQGLYEEISVSGCVITEAPPGASILARHFPRRNRLIAGISLGAIIIEAARKSGTLITAQLSLDYGRLVFAVPGSPVDPRSLGGNNLLKEGAILVENVTDILPQLAPISEISFSMPAPKRAHRKAQEKLTPSLFPENTLKKPEADNIDSEEEDLPPHAKKILSLLSPVPIAIDSLVLVVESPAKAKTINRYLGSDYKVIASFGHVRDLPSKDGSVLPDKDFAMKWEVDKRGARQMGDIEKALKGASCLILATDPDREGEAISWHIKEILQEKKKLKNIPVERVTFNEITKNAIKAAMGAPRELDQPLIDAYLARRALDYLVGFTLSPVLWRKLPGSRSAGRVQSVALRLICERESEIEAFTAREYWSVTSLCQSSENKDFEARLTHFKGKKLETYDLENAQQAQKAVDALNASTLSVASIEKKRVKRNPPPPFTTSTMQQEASRKLGMAPQYAMRIAQQLYEGITYKGEQTGLITYMRTDGVTMSKEAVFSVRDYIKDDLGDKYLPASPRMYKTKAKNAQEAHEAIRPTDITHTPQEVAKYLDHDQARLYELIWKRAAGSQMASAEIDQTAIIIQNKEKDLEIRATGSVIAFDGFMKITGLPSSRTGEEEADSILPKMTEGEVIKALEVTPNQHFTQPPPRYSEASLVKKMEEIGIGRPSTYASILGVLKDREYVRLESRRFYPEDRGRLVTAFLVSFFNQYVETDFTAKLEEELDDISDGRLEWHHVMAQFWTGFSQAVGKTENLKISDVIDALDEDLGPHFFPVDEADSGKDPRQCPNCETGRLGLRLGRHGAFIGCSNYKQEDSPCAYTRPLISGDETPTDMAGNGRVLGTHPESKLEITLKKGPYGLYVQEGEADEADKKKKPKRASLPKTMNPDSLTLEKALDLLSLPRFLGNHPETGEKIEVNLGRFGPYVKMGSI</sequence>
<dbReference type="EMBL" id="LBMM01006858">
    <property type="protein sequence ID" value="KMQ90258.1"/>
    <property type="molecule type" value="Genomic_DNA"/>
</dbReference>
<dbReference type="InterPro" id="IPR006171">
    <property type="entry name" value="TOPRIM_dom"/>
</dbReference>
<dbReference type="FunFam" id="3.40.50.620:FF:000007">
    <property type="entry name" value="Glutamate--tRNA ligase"/>
    <property type="match status" value="1"/>
</dbReference>
<dbReference type="STRING" id="67767.A0A0J7KIK0"/>
<dbReference type="CDD" id="cd03363">
    <property type="entry name" value="TOPRIM_TopoIA_TopoI"/>
    <property type="match status" value="1"/>
</dbReference>
<keyword evidence="14" id="KW-0799">Topoisomerase</keyword>
<keyword evidence="17 21" id="KW-0413">Isomerase</keyword>
<evidence type="ECO:0000256" key="4">
    <source>
        <dbReference type="ARBA" id="ARBA00011245"/>
    </source>
</evidence>
<dbReference type="Pfam" id="PF01751">
    <property type="entry name" value="Toprim"/>
    <property type="match status" value="1"/>
</dbReference>
<evidence type="ECO:0000259" key="20">
    <source>
        <dbReference type="PROSITE" id="PS52039"/>
    </source>
</evidence>
<keyword evidence="8" id="KW-0808">Transferase</keyword>
<dbReference type="GO" id="GO:0008270">
    <property type="term" value="F:zinc ion binding"/>
    <property type="evidence" value="ECO:0007669"/>
    <property type="project" value="InterPro"/>
</dbReference>
<evidence type="ECO:0000256" key="1">
    <source>
        <dbReference type="ARBA" id="ARBA00000213"/>
    </source>
</evidence>
<dbReference type="InterPro" id="IPR006131">
    <property type="entry name" value="Asp_carbamoyltransf_Asp/Orn-bd"/>
</dbReference>
<dbReference type="Pfam" id="PF19269">
    <property type="entry name" value="Anticodon_2"/>
    <property type="match status" value="1"/>
</dbReference>
<dbReference type="SUPFAM" id="SSF52374">
    <property type="entry name" value="Nucleotidylyl transferase"/>
    <property type="match status" value="1"/>
</dbReference>
<keyword evidence="6" id="KW-0963">Cytoplasm</keyword>
<dbReference type="GO" id="GO:0005737">
    <property type="term" value="C:cytoplasm"/>
    <property type="evidence" value="ECO:0007669"/>
    <property type="project" value="UniProtKB-SubCell"/>
</dbReference>
<dbReference type="GO" id="GO:0016597">
    <property type="term" value="F:amino acid binding"/>
    <property type="evidence" value="ECO:0007669"/>
    <property type="project" value="InterPro"/>
</dbReference>
<dbReference type="GO" id="GO:0003917">
    <property type="term" value="F:DNA topoisomerase type I (single strand cut, ATP-independent) activity"/>
    <property type="evidence" value="ECO:0007669"/>
    <property type="project" value="UniProtKB-EC"/>
</dbReference>
<evidence type="ECO:0000256" key="16">
    <source>
        <dbReference type="ARBA" id="ARBA00023146"/>
    </source>
</evidence>
<comment type="caution">
    <text evidence="21">The sequence shown here is derived from an EMBL/GenBank/DDBJ whole genome shotgun (WGS) entry which is preliminary data.</text>
</comment>
<dbReference type="Gene3D" id="1.10.10.350">
    <property type="match status" value="1"/>
</dbReference>
<dbReference type="GO" id="GO:0006424">
    <property type="term" value="P:glutamyl-tRNA aminoacylation"/>
    <property type="evidence" value="ECO:0007669"/>
    <property type="project" value="InterPro"/>
</dbReference>
<dbReference type="GO" id="GO:0000049">
    <property type="term" value="F:tRNA binding"/>
    <property type="evidence" value="ECO:0007669"/>
    <property type="project" value="InterPro"/>
</dbReference>
<accession>A0A0J7KIK0</accession>
<dbReference type="Gene3D" id="3.40.50.620">
    <property type="entry name" value="HUPs"/>
    <property type="match status" value="1"/>
</dbReference>
<dbReference type="NCBIfam" id="TIGR00732">
    <property type="entry name" value="dprA"/>
    <property type="match status" value="1"/>
</dbReference>
<dbReference type="InterPro" id="IPR006132">
    <property type="entry name" value="Asp/Orn_carbamoyltranf_P-bd"/>
</dbReference>
<evidence type="ECO:0000256" key="9">
    <source>
        <dbReference type="ARBA" id="ARBA00022723"/>
    </source>
</evidence>
<dbReference type="PaxDb" id="67767-A0A0J7KIK0"/>
<dbReference type="Pfam" id="PF00749">
    <property type="entry name" value="tRNA-synt_1c"/>
    <property type="match status" value="1"/>
</dbReference>
<feature type="domain" description="Topo IA-type catalytic" evidence="20">
    <location>
        <begin position="1190"/>
        <end position="1626"/>
    </location>
</feature>
<dbReference type="SUPFAM" id="SSF48163">
    <property type="entry name" value="An anticodon-binding domain of class I aminoacyl-tRNA synthetases"/>
    <property type="match status" value="1"/>
</dbReference>
<dbReference type="GO" id="GO:0006265">
    <property type="term" value="P:DNA topological change"/>
    <property type="evidence" value="ECO:0007669"/>
    <property type="project" value="InterPro"/>
</dbReference>
<dbReference type="Proteomes" id="UP000036403">
    <property type="component" value="Unassembled WGS sequence"/>
</dbReference>
<dbReference type="OrthoDB" id="38765at2759"/>
<keyword evidence="7" id="KW-0436">Ligase</keyword>
<keyword evidence="15" id="KW-0238">DNA-binding</keyword>
<dbReference type="PROSITE" id="PS50880">
    <property type="entry name" value="TOPRIM"/>
    <property type="match status" value="1"/>
</dbReference>
<dbReference type="GO" id="GO:0016743">
    <property type="term" value="F:carboxyl- or carbamoyltransferase activity"/>
    <property type="evidence" value="ECO:0007669"/>
    <property type="project" value="InterPro"/>
</dbReference>
<dbReference type="PROSITE" id="PS00178">
    <property type="entry name" value="AA_TRNA_LIGASE_I"/>
    <property type="match status" value="1"/>
</dbReference>
<proteinExistence type="inferred from homology"/>
<dbReference type="InterPro" id="IPR020058">
    <property type="entry name" value="Glu/Gln-tRNA-synth_Ib_cat-dom"/>
</dbReference>
<dbReference type="InterPro" id="IPR013826">
    <property type="entry name" value="Topo_IA_cen_sub3"/>
</dbReference>
<dbReference type="InterPro" id="IPR045462">
    <property type="entry name" value="aa-tRNA-synth_I_cd-bd"/>
</dbReference>
<organism evidence="21 22">
    <name type="scientific">Lasius niger</name>
    <name type="common">Black garden ant</name>
    <dbReference type="NCBI Taxonomy" id="67767"/>
    <lineage>
        <taxon>Eukaryota</taxon>
        <taxon>Metazoa</taxon>
        <taxon>Ecdysozoa</taxon>
        <taxon>Arthropoda</taxon>
        <taxon>Hexapoda</taxon>
        <taxon>Insecta</taxon>
        <taxon>Pterygota</taxon>
        <taxon>Neoptera</taxon>
        <taxon>Endopterygota</taxon>
        <taxon>Hymenoptera</taxon>
        <taxon>Apocrita</taxon>
        <taxon>Aculeata</taxon>
        <taxon>Formicoidea</taxon>
        <taxon>Formicidae</taxon>
        <taxon>Formicinae</taxon>
        <taxon>Lasius</taxon>
        <taxon>Lasius</taxon>
    </lineage>
</organism>
<dbReference type="InterPro" id="IPR033910">
    <property type="entry name" value="GluRS_core"/>
</dbReference>
<dbReference type="NCBIfam" id="NF002032">
    <property type="entry name" value="PRK00856.1"/>
    <property type="match status" value="1"/>
</dbReference>
<dbReference type="InterPro" id="IPR028612">
    <property type="entry name" value="Topoisom_1_IA"/>
</dbReference>
<dbReference type="InterPro" id="IPR036901">
    <property type="entry name" value="Asp/Orn_carbamoylTrfase_sf"/>
</dbReference>
<comment type="subcellular location">
    <subcellularLocation>
        <location evidence="2">Cytoplasm</location>
    </subcellularLocation>
</comment>
<keyword evidence="11" id="KW-0067">ATP-binding</keyword>
<dbReference type="GO" id="GO:0003677">
    <property type="term" value="F:DNA binding"/>
    <property type="evidence" value="ECO:0007669"/>
    <property type="project" value="UniProtKB-KW"/>
</dbReference>
<dbReference type="InterPro" id="IPR004527">
    <property type="entry name" value="Glu-tRNA-ligase_bac/mito"/>
</dbReference>
<dbReference type="InterPro" id="IPR003602">
    <property type="entry name" value="Topo_IA_DNA-bd_dom"/>
</dbReference>
<dbReference type="Pfam" id="PF01131">
    <property type="entry name" value="Topoisom_bac"/>
    <property type="match status" value="1"/>
</dbReference>
<evidence type="ECO:0000256" key="12">
    <source>
        <dbReference type="ARBA" id="ARBA00022842"/>
    </source>
</evidence>
<dbReference type="Gene3D" id="3.30.65.10">
    <property type="entry name" value="Bacterial Topoisomerase I, domain 1"/>
    <property type="match status" value="1"/>
</dbReference>
<dbReference type="InterPro" id="IPR034149">
    <property type="entry name" value="TOPRIM_TopoI"/>
</dbReference>
<feature type="non-terminal residue" evidence="21">
    <location>
        <position position="1808"/>
    </location>
</feature>
<dbReference type="HAMAP" id="MF_00952">
    <property type="entry name" value="Topoisom_1_prok"/>
    <property type="match status" value="1"/>
</dbReference>
<dbReference type="Pfam" id="PF13368">
    <property type="entry name" value="Toprim_C_rpt"/>
    <property type="match status" value="2"/>
</dbReference>
<keyword evidence="10" id="KW-0547">Nucleotide-binding</keyword>
<dbReference type="GO" id="GO:0004818">
    <property type="term" value="F:glutamate-tRNA ligase activity"/>
    <property type="evidence" value="ECO:0007669"/>
    <property type="project" value="InterPro"/>
</dbReference>
<dbReference type="InterPro" id="IPR013497">
    <property type="entry name" value="Topo_IA_cen"/>
</dbReference>
<dbReference type="PROSITE" id="PS52039">
    <property type="entry name" value="TOPO_IA_2"/>
    <property type="match status" value="1"/>
</dbReference>
<dbReference type="PANTHER" id="PTHR42785">
    <property type="entry name" value="DNA TOPOISOMERASE, TYPE IA, CORE"/>
    <property type="match status" value="1"/>
</dbReference>
<dbReference type="CDD" id="cd00808">
    <property type="entry name" value="GluRS_core"/>
    <property type="match status" value="1"/>
</dbReference>
<name>A0A0J7KIK0_LASNI</name>
<feature type="region of interest" description="Disordered" evidence="18">
    <location>
        <begin position="119"/>
        <end position="145"/>
    </location>
</feature>
<dbReference type="PANTHER" id="PTHR42785:SF1">
    <property type="entry name" value="DNA TOPOISOMERASE"/>
    <property type="match status" value="1"/>
</dbReference>
<evidence type="ECO:0000313" key="21">
    <source>
        <dbReference type="EMBL" id="KMQ90258.1"/>
    </source>
</evidence>
<evidence type="ECO:0000256" key="11">
    <source>
        <dbReference type="ARBA" id="ARBA00022840"/>
    </source>
</evidence>
<dbReference type="Pfam" id="PF02481">
    <property type="entry name" value="DNA_processg_A"/>
    <property type="match status" value="1"/>
</dbReference>
<dbReference type="Gene3D" id="1.10.290.10">
    <property type="entry name" value="Topoisomerase I, domain 4"/>
    <property type="match status" value="1"/>
</dbReference>
<dbReference type="NCBIfam" id="TIGR00464">
    <property type="entry name" value="gltX_bact"/>
    <property type="match status" value="1"/>
</dbReference>
<dbReference type="SMART" id="SM00437">
    <property type="entry name" value="TOP1Ac"/>
    <property type="match status" value="1"/>
</dbReference>
<dbReference type="InterPro" id="IPR013824">
    <property type="entry name" value="Topo_IA_cen_sub1"/>
</dbReference>
<comment type="catalytic activity">
    <reaction evidence="1">
        <text>ATP-independent breakage of single-stranded DNA, followed by passage and rejoining.</text>
        <dbReference type="EC" id="5.6.2.1"/>
    </reaction>
</comment>
<evidence type="ECO:0000313" key="22">
    <source>
        <dbReference type="Proteomes" id="UP000036403"/>
    </source>
</evidence>
<dbReference type="Gene3D" id="3.40.50.450">
    <property type="match status" value="1"/>
</dbReference>
<dbReference type="InterPro" id="IPR001412">
    <property type="entry name" value="aa-tRNA-synth_I_CS"/>
</dbReference>
<dbReference type="SUPFAM" id="SSF53671">
    <property type="entry name" value="Aspartate/ornithine carbamoyltransferase"/>
    <property type="match status" value="1"/>
</dbReference>
<dbReference type="Gene3D" id="3.40.50.140">
    <property type="match status" value="1"/>
</dbReference>
<dbReference type="SUPFAM" id="SSF56712">
    <property type="entry name" value="Prokaryotic type I DNA topoisomerase"/>
    <property type="match status" value="1"/>
</dbReference>
<dbReference type="InterPro" id="IPR020751">
    <property type="entry name" value="aa-tRNA-synth_I_codon-bd_sub2"/>
</dbReference>
<evidence type="ECO:0000256" key="10">
    <source>
        <dbReference type="ARBA" id="ARBA00022741"/>
    </source>
</evidence>
<dbReference type="EC" id="5.6.2.1" evidence="5"/>
<dbReference type="InterPro" id="IPR003601">
    <property type="entry name" value="Topo_IA_2"/>
</dbReference>